<dbReference type="InterPro" id="IPR050879">
    <property type="entry name" value="Acyltransferase_3"/>
</dbReference>
<proteinExistence type="predicted"/>
<evidence type="ECO:0000259" key="9">
    <source>
        <dbReference type="Pfam" id="PF01757"/>
    </source>
</evidence>
<dbReference type="Gene3D" id="3.40.50.1110">
    <property type="entry name" value="SGNH hydrolase"/>
    <property type="match status" value="1"/>
</dbReference>
<name>A0A1T4NLZ8_9LACT</name>
<sequence>MLLYNKNEFDKFEWVRELSKKKRILSYDGIKGISIIAIILYHLFPSYLPGGFLTVNTFLAVGGYFFTYKVEQIEFNRARRDWLSIWHYFKNTLARIFFPLLWMMGSVVIGLLIFDRVQLLSIRNDLFSGLFLYNNLYQISADKSYFVRMTEASLFTHLWYNSLYIQSFVLAMVGVLITKFLNLKGAVKAILWALIAGVSHFALLWLYVPGQDPSRVYYGIDTRFSSFVLGIMTAYMIPVLLNLFYKVKAKKILYYLIGIISLIGFVGMPFFVKDQQPETYYFFMPLYSVLSMLLIFSITVGVPLVRKVFEIQPLPWIGRRSYSYYLWYYPVIVLWFKLQRQFDGRMYWLYLSIAISLALVSELTYQLIERQRLILPFTTSFNWKEDWREFQLNNRSLWLAPVGLLLFVIMGAGWVMSRNDKPLTQFQLEYQLKQVQPSLFEIADKDERAIHKVKTKVDQLEKELDVTLTSKIETENFFDIARTALVQTSGVGEEVTQITNDNADIINEINALDPELAALVPDEVKLFASKIRVSFFGDSLILLSAPNALNVFLNSNDLGVKSLQIWKAVGVLIDWISTGEVNDILVFNLGTNAGLDDQGMEDLIAAAGDRQLFFVSSNSAVEHRDSVNQIIKEYANKYDNVHEIDWYSYAKDHPEFYWEGEGVHHTPEGADAFAAFTAQELYRFYNGQVPE</sequence>
<evidence type="ECO:0000256" key="3">
    <source>
        <dbReference type="ARBA" id="ARBA00022679"/>
    </source>
</evidence>
<dbReference type="STRING" id="1121925.SAMN02746011_01798"/>
<feature type="transmembrane region" description="Helical" evidence="8">
    <location>
        <begin position="189"/>
        <end position="207"/>
    </location>
</feature>
<feature type="transmembrane region" description="Helical" evidence="8">
    <location>
        <begin position="92"/>
        <end position="114"/>
    </location>
</feature>
<keyword evidence="3 10" id="KW-0808">Transferase</keyword>
<feature type="transmembrane region" description="Helical" evidence="8">
    <location>
        <begin position="252"/>
        <end position="272"/>
    </location>
</feature>
<evidence type="ECO:0000256" key="2">
    <source>
        <dbReference type="ARBA" id="ARBA00022475"/>
    </source>
</evidence>
<dbReference type="Pfam" id="PF01757">
    <property type="entry name" value="Acyl_transf_3"/>
    <property type="match status" value="1"/>
</dbReference>
<keyword evidence="7 10" id="KW-0012">Acyltransferase</keyword>
<evidence type="ECO:0000256" key="6">
    <source>
        <dbReference type="ARBA" id="ARBA00023136"/>
    </source>
</evidence>
<feature type="transmembrane region" description="Helical" evidence="8">
    <location>
        <begin position="284"/>
        <end position="305"/>
    </location>
</feature>
<accession>A0A1T4NLZ8</accession>
<keyword evidence="11" id="KW-1185">Reference proteome</keyword>
<dbReference type="PANTHER" id="PTHR23028">
    <property type="entry name" value="ACETYLTRANSFERASE"/>
    <property type="match status" value="1"/>
</dbReference>
<feature type="transmembrane region" description="Helical" evidence="8">
    <location>
        <begin position="325"/>
        <end position="342"/>
    </location>
</feature>
<feature type="domain" description="Acyltransferase 3" evidence="9">
    <location>
        <begin position="25"/>
        <end position="360"/>
    </location>
</feature>
<dbReference type="GO" id="GO:0009103">
    <property type="term" value="P:lipopolysaccharide biosynthetic process"/>
    <property type="evidence" value="ECO:0007669"/>
    <property type="project" value="TreeGrafter"/>
</dbReference>
<dbReference type="SUPFAM" id="SSF52266">
    <property type="entry name" value="SGNH hydrolase"/>
    <property type="match status" value="1"/>
</dbReference>
<dbReference type="EMBL" id="FUWO01000020">
    <property type="protein sequence ID" value="SJZ80310.1"/>
    <property type="molecule type" value="Genomic_DNA"/>
</dbReference>
<dbReference type="GO" id="GO:0016747">
    <property type="term" value="F:acyltransferase activity, transferring groups other than amino-acyl groups"/>
    <property type="evidence" value="ECO:0007669"/>
    <property type="project" value="InterPro"/>
</dbReference>
<feature type="transmembrane region" description="Helical" evidence="8">
    <location>
        <begin position="158"/>
        <end position="177"/>
    </location>
</feature>
<feature type="transmembrane region" description="Helical" evidence="8">
    <location>
        <begin position="397"/>
        <end position="416"/>
    </location>
</feature>
<evidence type="ECO:0000256" key="5">
    <source>
        <dbReference type="ARBA" id="ARBA00022989"/>
    </source>
</evidence>
<keyword evidence="2" id="KW-1003">Cell membrane</keyword>
<protein>
    <submittedName>
        <fullName evidence="10">Peptidoglycan/LPS O-acetylase OafA/YrhL, contains acyltransferase and SGNH-hydrolase domains</fullName>
    </submittedName>
</protein>
<dbReference type="AlphaFoldDB" id="A0A1T4NLZ8"/>
<evidence type="ECO:0000256" key="8">
    <source>
        <dbReference type="SAM" id="Phobius"/>
    </source>
</evidence>
<gene>
    <name evidence="10" type="ORF">SAMN02746011_01798</name>
</gene>
<dbReference type="GO" id="GO:0016787">
    <property type="term" value="F:hydrolase activity"/>
    <property type="evidence" value="ECO:0007669"/>
    <property type="project" value="UniProtKB-KW"/>
</dbReference>
<evidence type="ECO:0000313" key="11">
    <source>
        <dbReference type="Proteomes" id="UP000189941"/>
    </source>
</evidence>
<keyword evidence="6 8" id="KW-0472">Membrane</keyword>
<keyword evidence="10" id="KW-0378">Hydrolase</keyword>
<dbReference type="Proteomes" id="UP000189941">
    <property type="component" value="Unassembled WGS sequence"/>
</dbReference>
<dbReference type="PANTHER" id="PTHR23028:SF53">
    <property type="entry name" value="ACYL_TRANSF_3 DOMAIN-CONTAINING PROTEIN"/>
    <property type="match status" value="1"/>
</dbReference>
<dbReference type="InterPro" id="IPR002656">
    <property type="entry name" value="Acyl_transf_3_dom"/>
</dbReference>
<keyword evidence="5 8" id="KW-1133">Transmembrane helix</keyword>
<feature type="transmembrane region" description="Helical" evidence="8">
    <location>
        <begin position="24"/>
        <end position="44"/>
    </location>
</feature>
<feature type="transmembrane region" description="Helical" evidence="8">
    <location>
        <begin position="50"/>
        <end position="71"/>
    </location>
</feature>
<keyword evidence="4 8" id="KW-0812">Transmembrane</keyword>
<evidence type="ECO:0000256" key="4">
    <source>
        <dbReference type="ARBA" id="ARBA00022692"/>
    </source>
</evidence>
<feature type="transmembrane region" description="Helical" evidence="8">
    <location>
        <begin position="348"/>
        <end position="368"/>
    </location>
</feature>
<reference evidence="11" key="1">
    <citation type="submission" date="2017-02" db="EMBL/GenBank/DDBJ databases">
        <authorList>
            <person name="Varghese N."/>
            <person name="Submissions S."/>
        </authorList>
    </citation>
    <scope>NUCLEOTIDE SEQUENCE [LARGE SCALE GENOMIC DNA]</scope>
    <source>
        <strain evidence="11">DSM 15739</strain>
    </source>
</reference>
<dbReference type="GO" id="GO:0005886">
    <property type="term" value="C:plasma membrane"/>
    <property type="evidence" value="ECO:0007669"/>
    <property type="project" value="UniProtKB-SubCell"/>
</dbReference>
<evidence type="ECO:0000256" key="7">
    <source>
        <dbReference type="ARBA" id="ARBA00023315"/>
    </source>
</evidence>
<organism evidence="10 11">
    <name type="scientific">Globicatella sulfidifaciens DSM 15739</name>
    <dbReference type="NCBI Taxonomy" id="1121925"/>
    <lineage>
        <taxon>Bacteria</taxon>
        <taxon>Bacillati</taxon>
        <taxon>Bacillota</taxon>
        <taxon>Bacilli</taxon>
        <taxon>Lactobacillales</taxon>
        <taxon>Aerococcaceae</taxon>
        <taxon>Globicatella</taxon>
    </lineage>
</organism>
<feature type="transmembrane region" description="Helical" evidence="8">
    <location>
        <begin position="227"/>
        <end position="245"/>
    </location>
</feature>
<evidence type="ECO:0000313" key="10">
    <source>
        <dbReference type="EMBL" id="SJZ80310.1"/>
    </source>
</evidence>
<dbReference type="InterPro" id="IPR036514">
    <property type="entry name" value="SGNH_hydro_sf"/>
</dbReference>
<evidence type="ECO:0000256" key="1">
    <source>
        <dbReference type="ARBA" id="ARBA00004651"/>
    </source>
</evidence>
<comment type="subcellular location">
    <subcellularLocation>
        <location evidence="1">Cell membrane</location>
        <topology evidence="1">Multi-pass membrane protein</topology>
    </subcellularLocation>
</comment>